<dbReference type="EMBL" id="MT449704">
    <property type="protein sequence ID" value="QMJ95802.1"/>
    <property type="molecule type" value="Genomic_DNA"/>
</dbReference>
<feature type="transmembrane region" description="Helical" evidence="6">
    <location>
        <begin position="6"/>
        <end position="32"/>
    </location>
</feature>
<dbReference type="GO" id="GO:0005743">
    <property type="term" value="C:mitochondrial inner membrane"/>
    <property type="evidence" value="ECO:0007669"/>
    <property type="project" value="UniProtKB-SubCell"/>
</dbReference>
<name>A0A7D7D7F2_9ASCO</name>
<gene>
    <name evidence="8" type="primary">atp8</name>
</gene>
<comment type="function">
    <text evidence="6">Mitochondrial membrane ATP synthase (F(1)F(0) ATP synthase or Complex V) produces ATP from ADP in the presence of a proton gradient across the membrane which is generated by electron transport complexes of the respiratory chain. F-type ATPases consist of two structural domains, F(1) - containing the extramembraneous catalytic core and F(0) - containing the membrane proton channel, linked together by a central stalk and a peripheral stalk. During catalysis, ATP synthesis in the catalytic domain of F(1) is coupled via a rotary mechanism of the central stalk subunits to proton translocation. Part of the complex F(0) domain. Minor subunit located with subunit a in the membrane.</text>
</comment>
<geneLocation type="mitochondrion" evidence="8"/>
<dbReference type="Pfam" id="PF05933">
    <property type="entry name" value="Fun_ATP-synt_8"/>
    <property type="match status" value="1"/>
</dbReference>
<dbReference type="InterPro" id="IPR009230">
    <property type="entry name" value="ATP_synth_su8_fun"/>
</dbReference>
<dbReference type="GO" id="GO:0045259">
    <property type="term" value="C:proton-transporting ATP synthase complex"/>
    <property type="evidence" value="ECO:0007669"/>
    <property type="project" value="UniProtKB-KW"/>
</dbReference>
<evidence type="ECO:0000256" key="4">
    <source>
        <dbReference type="ARBA" id="ARBA00022989"/>
    </source>
</evidence>
<comment type="subcellular location">
    <subcellularLocation>
        <location evidence="1">Membrane</location>
        <topology evidence="1">Single-pass membrane protein</topology>
    </subcellularLocation>
    <subcellularLocation>
        <location evidence="6">Mitochondrion inner membrane</location>
        <topology evidence="6">Single-pass membrane protein</topology>
    </subcellularLocation>
</comment>
<comment type="similarity">
    <text evidence="2 6">Belongs to the ATPase protein 8 family.</text>
</comment>
<keyword evidence="3 6" id="KW-0812">Transmembrane</keyword>
<sequence>MPQLVPFYFLHLLTFGIFILTFLIFITSKFLLPNILKLLVARILIIKL</sequence>
<keyword evidence="4 6" id="KW-1133">Transmembrane helix</keyword>
<keyword evidence="6" id="KW-0138">CF(0)</keyword>
<dbReference type="GO" id="GO:0015986">
    <property type="term" value="P:proton motive force-driven ATP synthesis"/>
    <property type="evidence" value="ECO:0007669"/>
    <property type="project" value="UniProtKB-UniRule"/>
</dbReference>
<dbReference type="AlphaFoldDB" id="A0A7D7D7F2"/>
<dbReference type="GO" id="GO:0015078">
    <property type="term" value="F:proton transmembrane transporter activity"/>
    <property type="evidence" value="ECO:0007669"/>
    <property type="project" value="UniProtKB-UniRule"/>
</dbReference>
<dbReference type="EMBL" id="MT449703">
    <property type="protein sequence ID" value="QMJ95786.1"/>
    <property type="molecule type" value="Genomic_DNA"/>
</dbReference>
<keyword evidence="6" id="KW-0375">Hydrogen ion transport</keyword>
<dbReference type="RefSeq" id="YP_009918715.1">
    <property type="nucleotide sequence ID" value="NC_050305.1"/>
</dbReference>
<keyword evidence="6" id="KW-0813">Transport</keyword>
<evidence type="ECO:0000256" key="1">
    <source>
        <dbReference type="ARBA" id="ARBA00004167"/>
    </source>
</evidence>
<organism evidence="8">
    <name type="scientific">Metschnikowia cubensis</name>
    <dbReference type="NCBI Taxonomy" id="1323754"/>
    <lineage>
        <taxon>Eukaryota</taxon>
        <taxon>Fungi</taxon>
        <taxon>Dikarya</taxon>
        <taxon>Ascomycota</taxon>
        <taxon>Saccharomycotina</taxon>
        <taxon>Pichiomycetes</taxon>
        <taxon>Metschnikowiaceae</taxon>
        <taxon>Metschnikowia</taxon>
    </lineage>
</organism>
<evidence type="ECO:0000256" key="3">
    <source>
        <dbReference type="ARBA" id="ARBA00022692"/>
    </source>
</evidence>
<reference evidence="8" key="1">
    <citation type="submission" date="2020-05" db="EMBL/GenBank/DDBJ databases">
        <title>Do Metschnikowia yeast have the strangest mitochondrial genomes of all fungi?</title>
        <authorList>
            <person name="Lee D.K."/>
            <person name="Hsiang T."/>
            <person name="Lachance M.-A."/>
            <person name="Smith D.R."/>
        </authorList>
    </citation>
    <scope>NUCLEOTIDE SEQUENCE</scope>
    <source>
        <strain evidence="8">MUCL 45751</strain>
        <strain evidence="7">MUCL45753</strain>
    </source>
</reference>
<accession>A0A7D7D7F2</accession>
<proteinExistence type="inferred from homology"/>
<evidence type="ECO:0000256" key="5">
    <source>
        <dbReference type="ARBA" id="ARBA00023136"/>
    </source>
</evidence>
<evidence type="ECO:0000256" key="2">
    <source>
        <dbReference type="ARBA" id="ARBA00008892"/>
    </source>
</evidence>
<keyword evidence="6" id="KW-0406">Ion transport</keyword>
<evidence type="ECO:0000313" key="8">
    <source>
        <dbReference type="EMBL" id="QMJ95802.1"/>
    </source>
</evidence>
<evidence type="ECO:0000256" key="6">
    <source>
        <dbReference type="RuleBase" id="RU368038"/>
    </source>
</evidence>
<keyword evidence="5 6" id="KW-0472">Membrane</keyword>
<keyword evidence="6 8" id="KW-0496">Mitochondrion</keyword>
<dbReference type="GeneID" id="58903953"/>
<evidence type="ECO:0000313" key="7">
    <source>
        <dbReference type="EMBL" id="QMJ95786.1"/>
    </source>
</evidence>
<comment type="subunit">
    <text evidence="6">F-type ATPases have 2 components, CF(1) - the catalytic core - and CF(0) - the membrane proton channel.</text>
</comment>
<protein>
    <recommendedName>
        <fullName evidence="6">ATP synthase protein 8</fullName>
    </recommendedName>
</protein>
<keyword evidence="6" id="KW-0066">ATP synthesis</keyword>